<organism evidence="3 4">
    <name type="scientific">Tomitella fengzijianii</name>
    <dbReference type="NCBI Taxonomy" id="2597660"/>
    <lineage>
        <taxon>Bacteria</taxon>
        <taxon>Bacillati</taxon>
        <taxon>Actinomycetota</taxon>
        <taxon>Actinomycetes</taxon>
        <taxon>Mycobacteriales</taxon>
        <taxon>Tomitella</taxon>
    </lineage>
</organism>
<keyword evidence="2" id="KW-0560">Oxidoreductase</keyword>
<dbReference type="RefSeq" id="WP_143910199.1">
    <property type="nucleotide sequence ID" value="NZ_CP041765.1"/>
</dbReference>
<name>A0A516X6V7_9ACTN</name>
<dbReference type="InterPro" id="IPR051122">
    <property type="entry name" value="SDR_DHRS6-like"/>
</dbReference>
<dbReference type="AlphaFoldDB" id="A0A516X6V7"/>
<evidence type="ECO:0000313" key="4">
    <source>
        <dbReference type="Proteomes" id="UP000317344"/>
    </source>
</evidence>
<keyword evidence="4" id="KW-1185">Reference proteome</keyword>
<dbReference type="InterPro" id="IPR002347">
    <property type="entry name" value="SDR_fam"/>
</dbReference>
<protein>
    <submittedName>
        <fullName evidence="3">SDR family oxidoreductase</fullName>
    </submittedName>
</protein>
<comment type="similarity">
    <text evidence="1">Belongs to the short-chain dehydrogenases/reductases (SDR) family.</text>
</comment>
<evidence type="ECO:0000256" key="2">
    <source>
        <dbReference type="ARBA" id="ARBA00023002"/>
    </source>
</evidence>
<dbReference type="OrthoDB" id="286404at2"/>
<evidence type="ECO:0000313" key="3">
    <source>
        <dbReference type="EMBL" id="QDQ98795.1"/>
    </source>
</evidence>
<evidence type="ECO:0000256" key="1">
    <source>
        <dbReference type="ARBA" id="ARBA00006484"/>
    </source>
</evidence>
<dbReference type="GO" id="GO:0016491">
    <property type="term" value="F:oxidoreductase activity"/>
    <property type="evidence" value="ECO:0007669"/>
    <property type="project" value="UniProtKB-KW"/>
</dbReference>
<dbReference type="KEGG" id="toy:FO059_17430"/>
<reference evidence="3 4" key="1">
    <citation type="submission" date="2019-07" db="EMBL/GenBank/DDBJ databases">
        <title>Tomitella cavernea sp. nov., an actinomycete isolated from soil.</title>
        <authorList>
            <person name="Cheng J."/>
        </authorList>
    </citation>
    <scope>NUCLEOTIDE SEQUENCE [LARGE SCALE GENOMIC DNA]</scope>
    <source>
        <strain evidence="3 4">HY188</strain>
    </source>
</reference>
<gene>
    <name evidence="3" type="ORF">FO059_17430</name>
</gene>
<sequence length="283" mass="29325">MTADLNQSTSPVERWALEADEIRSITERFRLVGRRFVVLGGGRGMGRHAAHALAELGADVVIVDSDLDRAEEVAAAIPGAVARAVDATSDAGIAALAEEAGRIDGVVDVIGIARYASLLEVSEQDWNWEHDIVLRHAWLALRHFGRRLAAQGSGSFTFVASVSGISSSPGHGAYGAFKAGLVSLVRTAAVELGPQGVRVNAVAPGFVLTPRMVGALDEQQVARGRAAGPLPVLTTPSDIAAGITFLASDLASSVTGQTLVIDAGATVSYPYAMDGIDSSTDNA</sequence>
<accession>A0A516X6V7</accession>
<dbReference type="Pfam" id="PF13561">
    <property type="entry name" value="adh_short_C2"/>
    <property type="match status" value="1"/>
</dbReference>
<dbReference type="SUPFAM" id="SSF51735">
    <property type="entry name" value="NAD(P)-binding Rossmann-fold domains"/>
    <property type="match status" value="1"/>
</dbReference>
<dbReference type="Proteomes" id="UP000317344">
    <property type="component" value="Chromosome"/>
</dbReference>
<dbReference type="Gene3D" id="3.40.50.720">
    <property type="entry name" value="NAD(P)-binding Rossmann-like Domain"/>
    <property type="match status" value="1"/>
</dbReference>
<dbReference type="PANTHER" id="PTHR43477:SF1">
    <property type="entry name" value="DIHYDROANTICAPSIN 7-DEHYDROGENASE"/>
    <property type="match status" value="1"/>
</dbReference>
<dbReference type="CDD" id="cd05233">
    <property type="entry name" value="SDR_c"/>
    <property type="match status" value="1"/>
</dbReference>
<dbReference type="PANTHER" id="PTHR43477">
    <property type="entry name" value="DIHYDROANTICAPSIN 7-DEHYDROGENASE"/>
    <property type="match status" value="1"/>
</dbReference>
<proteinExistence type="inferred from homology"/>
<dbReference type="FunFam" id="3.40.50.720:FF:000084">
    <property type="entry name" value="Short-chain dehydrogenase reductase"/>
    <property type="match status" value="1"/>
</dbReference>
<reference evidence="3 4" key="2">
    <citation type="submission" date="2019-07" db="EMBL/GenBank/DDBJ databases">
        <authorList>
            <person name="Huang Y."/>
        </authorList>
    </citation>
    <scope>NUCLEOTIDE SEQUENCE [LARGE SCALE GENOMIC DNA]</scope>
    <source>
        <strain evidence="3 4">HY188</strain>
    </source>
</reference>
<dbReference type="PRINTS" id="PR00081">
    <property type="entry name" value="GDHRDH"/>
</dbReference>
<dbReference type="EMBL" id="CP041765">
    <property type="protein sequence ID" value="QDQ98795.1"/>
    <property type="molecule type" value="Genomic_DNA"/>
</dbReference>
<dbReference type="InterPro" id="IPR036291">
    <property type="entry name" value="NAD(P)-bd_dom_sf"/>
</dbReference>